<protein>
    <submittedName>
        <fullName evidence="2">Putative zinc finger protein</fullName>
    </submittedName>
</protein>
<dbReference type="RefSeq" id="WP_121459366.1">
    <property type="nucleotide sequence ID" value="NZ_RBXP01000019.1"/>
</dbReference>
<dbReference type="OrthoDB" id="8374021at2"/>
<dbReference type="Proteomes" id="UP000270626">
    <property type="component" value="Unassembled WGS sequence"/>
</dbReference>
<sequence length="75" mass="8512">MLNCKQATRRMSEAEDRPLDLGERLELGLHLAMCQGCRNYRRHLRVLRTACRGYREQLLGGEAGEAARSEPPSGR</sequence>
<proteinExistence type="predicted"/>
<dbReference type="EMBL" id="RBXP01000019">
    <property type="protein sequence ID" value="RKT49952.1"/>
    <property type="molecule type" value="Genomic_DNA"/>
</dbReference>
<accession>A0A495VL21</accession>
<evidence type="ECO:0000259" key="1">
    <source>
        <dbReference type="Pfam" id="PF13490"/>
    </source>
</evidence>
<evidence type="ECO:0000313" key="2">
    <source>
        <dbReference type="EMBL" id="RKT49952.1"/>
    </source>
</evidence>
<keyword evidence="3" id="KW-1185">Reference proteome</keyword>
<reference evidence="2 3" key="1">
    <citation type="submission" date="2018-10" db="EMBL/GenBank/DDBJ databases">
        <title>Genomic Encyclopedia of Type Strains, Phase IV (KMG-IV): sequencing the most valuable type-strain genomes for metagenomic binning, comparative biology and taxonomic classification.</title>
        <authorList>
            <person name="Goeker M."/>
        </authorList>
    </citation>
    <scope>NUCLEOTIDE SEQUENCE [LARGE SCALE GENOMIC DNA]</scope>
    <source>
        <strain evidence="2 3">DSM 23841</strain>
    </source>
</reference>
<dbReference type="AlphaFoldDB" id="A0A495VL21"/>
<feature type="domain" description="Putative zinc-finger" evidence="1">
    <location>
        <begin position="4"/>
        <end position="38"/>
    </location>
</feature>
<name>A0A495VL21_9RHOO</name>
<dbReference type="Pfam" id="PF13490">
    <property type="entry name" value="zf-HC2"/>
    <property type="match status" value="1"/>
</dbReference>
<gene>
    <name evidence="2" type="ORF">DFR40_3095</name>
</gene>
<organism evidence="2 3">
    <name type="scientific">Azonexus fungiphilus</name>
    <dbReference type="NCBI Taxonomy" id="146940"/>
    <lineage>
        <taxon>Bacteria</taxon>
        <taxon>Pseudomonadati</taxon>
        <taxon>Pseudomonadota</taxon>
        <taxon>Betaproteobacteria</taxon>
        <taxon>Rhodocyclales</taxon>
        <taxon>Azonexaceae</taxon>
        <taxon>Azonexus</taxon>
    </lineage>
</organism>
<evidence type="ECO:0000313" key="3">
    <source>
        <dbReference type="Proteomes" id="UP000270626"/>
    </source>
</evidence>
<dbReference type="InterPro" id="IPR027383">
    <property type="entry name" value="Znf_put"/>
</dbReference>
<comment type="caution">
    <text evidence="2">The sequence shown here is derived from an EMBL/GenBank/DDBJ whole genome shotgun (WGS) entry which is preliminary data.</text>
</comment>